<dbReference type="InterPro" id="IPR023159">
    <property type="entry name" value="SO1590-like_sf"/>
</dbReference>
<comment type="caution">
    <text evidence="1">The sequence shown here is derived from an EMBL/GenBank/DDBJ whole genome shotgun (WGS) entry which is preliminary data.</text>
</comment>
<dbReference type="Pfam" id="PF11528">
    <property type="entry name" value="DUF3224"/>
    <property type="match status" value="1"/>
</dbReference>
<dbReference type="InterPro" id="IPR021607">
    <property type="entry name" value="DUF3224"/>
</dbReference>
<dbReference type="AlphaFoldDB" id="A0A7Y9LQV5"/>
<keyword evidence="2" id="KW-1185">Reference proteome</keyword>
<evidence type="ECO:0000313" key="2">
    <source>
        <dbReference type="Proteomes" id="UP000521748"/>
    </source>
</evidence>
<name>A0A7Y9LQV5_9MICC</name>
<accession>A0A7Y9LQV5</accession>
<dbReference type="SUPFAM" id="SSF159238">
    <property type="entry name" value="SO1590-like"/>
    <property type="match status" value="1"/>
</dbReference>
<organism evidence="1 2">
    <name type="scientific">Psychromicrobium silvestre</name>
    <dbReference type="NCBI Taxonomy" id="1645614"/>
    <lineage>
        <taxon>Bacteria</taxon>
        <taxon>Bacillati</taxon>
        <taxon>Actinomycetota</taxon>
        <taxon>Actinomycetes</taxon>
        <taxon>Micrococcales</taxon>
        <taxon>Micrococcaceae</taxon>
        <taxon>Psychromicrobium</taxon>
    </lineage>
</organism>
<sequence>MISESIFTVSDFTPVDTVTEIVSALPAGYARMNKTYSGEVVGRSITQFTSAFDQDSGTGSYFALETFEGTVAGKSGVFAFLHSASTTGSDRSDEFSLIVPHSGTGELTGIAGNVQLIIDDDGTHRMIFDYTL</sequence>
<dbReference type="RefSeq" id="WP_179387748.1">
    <property type="nucleotide sequence ID" value="NZ_JACBYQ010000001.1"/>
</dbReference>
<protein>
    <recommendedName>
        <fullName evidence="3">DUF3224 domain-containing protein</fullName>
    </recommendedName>
</protein>
<reference evidence="1 2" key="1">
    <citation type="submission" date="2020-07" db="EMBL/GenBank/DDBJ databases">
        <title>Sequencing the genomes of 1000 actinobacteria strains.</title>
        <authorList>
            <person name="Klenk H.-P."/>
        </authorList>
    </citation>
    <scope>NUCLEOTIDE SEQUENCE [LARGE SCALE GENOMIC DNA]</scope>
    <source>
        <strain evidence="1 2">DSM 102047</strain>
    </source>
</reference>
<evidence type="ECO:0000313" key="1">
    <source>
        <dbReference type="EMBL" id="NYE93912.1"/>
    </source>
</evidence>
<evidence type="ECO:0008006" key="3">
    <source>
        <dbReference type="Google" id="ProtNLM"/>
    </source>
</evidence>
<gene>
    <name evidence="1" type="ORF">FHU41_000133</name>
</gene>
<dbReference type="Gene3D" id="2.40.350.10">
    <property type="entry name" value="SO1590-like"/>
    <property type="match status" value="1"/>
</dbReference>
<dbReference type="Proteomes" id="UP000521748">
    <property type="component" value="Unassembled WGS sequence"/>
</dbReference>
<proteinExistence type="predicted"/>
<dbReference type="EMBL" id="JACBYQ010000001">
    <property type="protein sequence ID" value="NYE93912.1"/>
    <property type="molecule type" value="Genomic_DNA"/>
</dbReference>